<name>A0ACC2KL74_PERAE</name>
<organism evidence="1 2">
    <name type="scientific">Persea americana</name>
    <name type="common">Avocado</name>
    <dbReference type="NCBI Taxonomy" id="3435"/>
    <lineage>
        <taxon>Eukaryota</taxon>
        <taxon>Viridiplantae</taxon>
        <taxon>Streptophyta</taxon>
        <taxon>Embryophyta</taxon>
        <taxon>Tracheophyta</taxon>
        <taxon>Spermatophyta</taxon>
        <taxon>Magnoliopsida</taxon>
        <taxon>Magnoliidae</taxon>
        <taxon>Laurales</taxon>
        <taxon>Lauraceae</taxon>
        <taxon>Persea</taxon>
    </lineage>
</organism>
<reference evidence="1 2" key="1">
    <citation type="journal article" date="2022" name="Hortic Res">
        <title>A haplotype resolved chromosomal level avocado genome allows analysis of novel avocado genes.</title>
        <authorList>
            <person name="Nath O."/>
            <person name="Fletcher S.J."/>
            <person name="Hayward A."/>
            <person name="Shaw L.M."/>
            <person name="Masouleh A.K."/>
            <person name="Furtado A."/>
            <person name="Henry R.J."/>
            <person name="Mitter N."/>
        </authorList>
    </citation>
    <scope>NUCLEOTIDE SEQUENCE [LARGE SCALE GENOMIC DNA]</scope>
    <source>
        <strain evidence="2">cv. Hass</strain>
    </source>
</reference>
<dbReference type="EMBL" id="CM056818">
    <property type="protein sequence ID" value="KAJ8621860.1"/>
    <property type="molecule type" value="Genomic_DNA"/>
</dbReference>
<evidence type="ECO:0000313" key="1">
    <source>
        <dbReference type="EMBL" id="KAJ8621860.1"/>
    </source>
</evidence>
<evidence type="ECO:0000313" key="2">
    <source>
        <dbReference type="Proteomes" id="UP001234297"/>
    </source>
</evidence>
<sequence length="580" mass="66023">MKNSENVRKETFCWSPRVHLGQAGPCIDQSPIQPTLHADASRMKRVRFTDHDTVHEVRCEQDASLSPGERSLCPSADSPKTSEYKYYKKLLRDTGSTFCYPSDKPDKHLKKFEASICKAKMNNMVRDKFQVSRSPSPIGKVLTPIQLNTLLPVKSSRNSESCELQYKYGGTFPTKRQKLLQSAAEILSLEVDELYSKRSDLLSELLLRLGIRSNKKSSKAVPRSRWMELKHVDNSLPDFWSDEGNKRIHSWDGAAAGNTYETCMQPKRSQSDCVLYGGSTSQDTDGKSTSGFDLSTEFSFIRNGPYTLDHMPSELDCMASKSLPSGWHSLELSHVPSNESSFRELRRTDDNKHECALRREWCPRQLLGWGDINLGSECESDDIFRGMEMTLKPDTMQPISSGDDHQWSSNDTVRSYSPAKFPVHPFWNSTSKELISDFCLFSEVKTNIHEERDYPVEGSDHLPLILSHAQNLLSPREDHSLSDNYKWSRVFSPPPHSFRITGTFRENIYPSLDELLGFDLEFAWKSLFSNEISGEIHSLSHSSLQLCEEKEKSIFAYPNFEHTSSTGVLTNQSMQKPRLI</sequence>
<keyword evidence="2" id="KW-1185">Reference proteome</keyword>
<dbReference type="Proteomes" id="UP001234297">
    <property type="component" value="Chromosome 10"/>
</dbReference>
<proteinExistence type="predicted"/>
<protein>
    <submittedName>
        <fullName evidence="1">Uncharacterized protein</fullName>
    </submittedName>
</protein>
<comment type="caution">
    <text evidence="1">The sequence shown here is derived from an EMBL/GenBank/DDBJ whole genome shotgun (WGS) entry which is preliminary data.</text>
</comment>
<accession>A0ACC2KL74</accession>
<gene>
    <name evidence="1" type="ORF">MRB53_030389</name>
</gene>